<dbReference type="HOGENOM" id="CLU_007082_5_0_10"/>
<reference evidence="9 10" key="1">
    <citation type="submission" date="2011-08" db="EMBL/GenBank/DDBJ databases">
        <title>The Genome Sequence of Alistipes indistinctus YIT 12060.</title>
        <authorList>
            <consortium name="The Broad Institute Genome Sequencing Platform"/>
            <person name="Earl A."/>
            <person name="Ward D."/>
            <person name="Feldgarden M."/>
            <person name="Gevers D."/>
            <person name="Morotomi M."/>
            <person name="Young S.K."/>
            <person name="Zeng Q."/>
            <person name="Gargeya S."/>
            <person name="Fitzgerald M."/>
            <person name="Haas B."/>
            <person name="Abouelleil A."/>
            <person name="Alvarado L."/>
            <person name="Arachchi H.M."/>
            <person name="Berlin A."/>
            <person name="Brown A."/>
            <person name="Chapman S.B."/>
            <person name="Chen Z."/>
            <person name="Dunbar C."/>
            <person name="Freedman E."/>
            <person name="Gearin G."/>
            <person name="Gellesch M."/>
            <person name="Goldberg J."/>
            <person name="Griggs A."/>
            <person name="Gujja S."/>
            <person name="Heiman D."/>
            <person name="Howarth C."/>
            <person name="Larson L."/>
            <person name="Lui A."/>
            <person name="MacDonald P.J.P."/>
            <person name="Montmayeur A."/>
            <person name="Murphy C."/>
            <person name="Neiman D."/>
            <person name="Pearson M."/>
            <person name="Priest M."/>
            <person name="Roberts A."/>
            <person name="Saif S."/>
            <person name="Shea T."/>
            <person name="Shenoy N."/>
            <person name="Sisk P."/>
            <person name="Stolte C."/>
            <person name="Sykes S."/>
            <person name="Wortman J."/>
            <person name="Nusbaum C."/>
            <person name="Birren B."/>
        </authorList>
    </citation>
    <scope>NUCLEOTIDE SEQUENCE [LARGE SCALE GENOMIC DNA]</scope>
    <source>
        <strain evidence="9 10">YIT 12060</strain>
    </source>
</reference>
<dbReference type="EMBL" id="ADLD01000013">
    <property type="protein sequence ID" value="EHB92002.1"/>
    <property type="molecule type" value="Genomic_DNA"/>
</dbReference>
<name>G5H8W5_9BACT</name>
<comment type="caution">
    <text evidence="9">The sequence shown here is derived from an EMBL/GenBank/DDBJ whole genome shotgun (WGS) entry which is preliminary data.</text>
</comment>
<dbReference type="InterPro" id="IPR008979">
    <property type="entry name" value="Galactose-bd-like_sf"/>
</dbReference>
<comment type="similarity">
    <text evidence="2">Belongs to the glycosyl hydrolase 20 family.</text>
</comment>
<dbReference type="InterPro" id="IPR017853">
    <property type="entry name" value="GH"/>
</dbReference>
<dbReference type="GO" id="GO:0004563">
    <property type="term" value="F:beta-N-acetylhexosaminidase activity"/>
    <property type="evidence" value="ECO:0007669"/>
    <property type="project" value="UniProtKB-EC"/>
</dbReference>
<feature type="active site" description="Proton donor" evidence="6">
    <location>
        <position position="335"/>
    </location>
</feature>
<dbReference type="PANTHER" id="PTHR22600">
    <property type="entry name" value="BETA-HEXOSAMINIDASE"/>
    <property type="match status" value="1"/>
</dbReference>
<keyword evidence="4" id="KW-0378">Hydrolase</keyword>
<evidence type="ECO:0000256" key="3">
    <source>
        <dbReference type="ARBA" id="ARBA00012663"/>
    </source>
</evidence>
<organism evidence="9 10">
    <name type="scientific">Alistipes indistinctus YIT 12060</name>
    <dbReference type="NCBI Taxonomy" id="742725"/>
    <lineage>
        <taxon>Bacteria</taxon>
        <taxon>Pseudomonadati</taxon>
        <taxon>Bacteroidota</taxon>
        <taxon>Bacteroidia</taxon>
        <taxon>Bacteroidales</taxon>
        <taxon>Rikenellaceae</taxon>
        <taxon>Alistipes</taxon>
    </lineage>
</organism>
<evidence type="ECO:0000256" key="4">
    <source>
        <dbReference type="ARBA" id="ARBA00022801"/>
    </source>
</evidence>
<keyword evidence="10" id="KW-1185">Reference proteome</keyword>
<dbReference type="SUPFAM" id="SSF49785">
    <property type="entry name" value="Galactose-binding domain-like"/>
    <property type="match status" value="1"/>
</dbReference>
<dbReference type="GO" id="GO:0016020">
    <property type="term" value="C:membrane"/>
    <property type="evidence" value="ECO:0007669"/>
    <property type="project" value="TreeGrafter"/>
</dbReference>
<feature type="domain" description="Beta-hexosaminidase bacterial type N-terminal" evidence="8">
    <location>
        <begin position="30"/>
        <end position="157"/>
    </location>
</feature>
<dbReference type="Gene3D" id="3.30.379.10">
    <property type="entry name" value="Chitobiase/beta-hexosaminidase domain 2-like"/>
    <property type="match status" value="1"/>
</dbReference>
<dbReference type="AlphaFoldDB" id="G5H8W5"/>
<dbReference type="STRING" id="742725.HMPREF9450_02051"/>
<dbReference type="CDD" id="cd06563">
    <property type="entry name" value="GH20_chitobiase-like"/>
    <property type="match status" value="1"/>
</dbReference>
<evidence type="ECO:0000256" key="2">
    <source>
        <dbReference type="ARBA" id="ARBA00006285"/>
    </source>
</evidence>
<dbReference type="InterPro" id="IPR025705">
    <property type="entry name" value="Beta_hexosaminidase_sua/sub"/>
</dbReference>
<dbReference type="GO" id="GO:0030203">
    <property type="term" value="P:glycosaminoglycan metabolic process"/>
    <property type="evidence" value="ECO:0007669"/>
    <property type="project" value="TreeGrafter"/>
</dbReference>
<keyword evidence="5" id="KW-0326">Glycosidase</keyword>
<evidence type="ECO:0000259" key="7">
    <source>
        <dbReference type="Pfam" id="PF00728"/>
    </source>
</evidence>
<dbReference type="eggNOG" id="COG3525">
    <property type="taxonomic scope" value="Bacteria"/>
</dbReference>
<evidence type="ECO:0000259" key="8">
    <source>
        <dbReference type="Pfam" id="PF02838"/>
    </source>
</evidence>
<gene>
    <name evidence="9" type="ORF">HMPREF9450_02051</name>
</gene>
<evidence type="ECO:0000313" key="9">
    <source>
        <dbReference type="EMBL" id="EHB92002.1"/>
    </source>
</evidence>
<feature type="domain" description="Glycoside hydrolase family 20 catalytic" evidence="7">
    <location>
        <begin position="161"/>
        <end position="505"/>
    </location>
</feature>
<dbReference type="EC" id="3.2.1.52" evidence="3"/>
<dbReference type="PATRIC" id="fig|742725.3.peg.2149"/>
<dbReference type="SUPFAM" id="SSF55545">
    <property type="entry name" value="beta-N-acetylhexosaminidase-like domain"/>
    <property type="match status" value="1"/>
</dbReference>
<dbReference type="GO" id="GO:0005975">
    <property type="term" value="P:carbohydrate metabolic process"/>
    <property type="evidence" value="ECO:0007669"/>
    <property type="project" value="InterPro"/>
</dbReference>
<dbReference type="PANTHER" id="PTHR22600:SF57">
    <property type="entry name" value="BETA-N-ACETYLHEXOSAMINIDASE"/>
    <property type="match status" value="1"/>
</dbReference>
<comment type="catalytic activity">
    <reaction evidence="1">
        <text>Hydrolysis of terminal non-reducing N-acetyl-D-hexosamine residues in N-acetyl-beta-D-hexosaminides.</text>
        <dbReference type="EC" id="3.2.1.52"/>
    </reaction>
</comment>
<dbReference type="Pfam" id="PF02838">
    <property type="entry name" value="Glyco_hydro_20b"/>
    <property type="match status" value="1"/>
</dbReference>
<evidence type="ECO:0000256" key="5">
    <source>
        <dbReference type="ARBA" id="ARBA00023295"/>
    </source>
</evidence>
<dbReference type="Pfam" id="PF00728">
    <property type="entry name" value="Glyco_hydro_20"/>
    <property type="match status" value="1"/>
</dbReference>
<sequence>MKSNPMINSFRFLAILTFVILHAVPGHGQQLIPQPSELAYAEGRFTITPETVIVPHESDDLAGYLNDHIERVCGFRLQTVPHTPETNYISLRRGGHLGNEAYTLSIEPEHIIIRGGDRGGVFYGLQTLFQLLPPEVYGQSVASAPQPLTLDAVSVKDSPRYAYRGAMLDVSRTFFDKQAVMQYLDWMSRHKLNKFHWHLTDDNGWRIEIKKYPELTAKGAWRGPGEVLPPSYGSGQRRYGGYYSQDDIREIVRYAAFRNIEVIPEINLPGHALALTASYPETFCRTTDDPDPNGNGVTGNVLCAAREENFEMIRDIIHEVAELFPSHYLHLGSDEVSTRYWKKCPHCQALMKKQGMKSPQEIFSYFVLRLEKIAHEEGKRCMFWDEASATNGLSAGTVISGWHDLKACTETVDRGLPVIVMPASYCYIDMKQNAFDRGHTWAWLVDTRRVYALDPASVTASAEKSKLVRGVEGALWAELLDHPDRIAEYQAYPRLCALAEVGWSRPEVRDWNDFYVRLTGTHLARLDAMGIGFHLFAPEIKYDHGVISAASLPHATIRYTADDTDPTAGSPRYTAPIRDTLPERYRFRAFYGNAHSPVVPPAATFDTVLHASSRRTLTFPLSRYTDRNGIWYLTVTPGDPETVINRLDVTGPDTTYAIIRNGQKANPFSPLRLYIDNRNKSADLILTISNNSSAANPVSFSFRPSPCIEPKTTITSSLPFSSRFPSQRLTDYNLTSYSRSSRACKKGDYIQYTFAEPVSCRAIVIQTGIPNVTRYIVTQGTVAYSTDGTHFTDCGPLDDSGSATFCPEQPVKAVRINILGDNGEAIVALQDLHILPKLEPLPQNTSR</sequence>
<dbReference type="SUPFAM" id="SSF51445">
    <property type="entry name" value="(Trans)glycosidases"/>
    <property type="match status" value="1"/>
</dbReference>
<dbReference type="Proteomes" id="UP000006008">
    <property type="component" value="Unassembled WGS sequence"/>
</dbReference>
<dbReference type="InterPro" id="IPR029018">
    <property type="entry name" value="Hex-like_dom2"/>
</dbReference>
<proteinExistence type="inferred from homology"/>
<evidence type="ECO:0000256" key="6">
    <source>
        <dbReference type="PIRSR" id="PIRSR625705-1"/>
    </source>
</evidence>
<dbReference type="InterPro" id="IPR015882">
    <property type="entry name" value="HEX_bac_N"/>
</dbReference>
<dbReference type="OrthoDB" id="1090159at2"/>
<dbReference type="InterPro" id="IPR015883">
    <property type="entry name" value="Glyco_hydro_20_cat"/>
</dbReference>
<evidence type="ECO:0000313" key="10">
    <source>
        <dbReference type="Proteomes" id="UP000006008"/>
    </source>
</evidence>
<dbReference type="Gene3D" id="2.60.120.260">
    <property type="entry name" value="Galactose-binding domain-like"/>
    <property type="match status" value="1"/>
</dbReference>
<dbReference type="InterPro" id="IPR026876">
    <property type="entry name" value="Fn3_assoc_repeat"/>
</dbReference>
<evidence type="ECO:0000256" key="1">
    <source>
        <dbReference type="ARBA" id="ARBA00001231"/>
    </source>
</evidence>
<dbReference type="Pfam" id="PF13287">
    <property type="entry name" value="Fn3_assoc"/>
    <property type="match status" value="1"/>
</dbReference>
<dbReference type="Gene3D" id="3.20.20.80">
    <property type="entry name" value="Glycosidases"/>
    <property type="match status" value="1"/>
</dbReference>
<dbReference type="PRINTS" id="PR00738">
    <property type="entry name" value="GLHYDRLASE20"/>
</dbReference>
<accession>G5H8W5</accession>
<protein>
    <recommendedName>
        <fullName evidence="3">beta-N-acetylhexosaminidase</fullName>
        <ecNumber evidence="3">3.2.1.52</ecNumber>
    </recommendedName>
</protein>